<dbReference type="InterPro" id="IPR029175">
    <property type="entry name" value="EXOC2/Sec5"/>
</dbReference>
<evidence type="ECO:0000256" key="5">
    <source>
        <dbReference type="SAM" id="MobiDB-lite"/>
    </source>
</evidence>
<feature type="region of interest" description="Disordered" evidence="5">
    <location>
        <begin position="1"/>
        <end position="82"/>
    </location>
</feature>
<accession>A0ABQ8EZ22</accession>
<reference evidence="7 8" key="1">
    <citation type="submission" date="2021-02" db="EMBL/GenBank/DDBJ databases">
        <title>Variation within the Batrachochytrium salamandrivorans European outbreak.</title>
        <authorList>
            <person name="Kelly M."/>
            <person name="Pasmans F."/>
            <person name="Shea T.P."/>
            <person name="Munoz J.F."/>
            <person name="Carranza S."/>
            <person name="Cuomo C.A."/>
            <person name="Martel A."/>
        </authorList>
    </citation>
    <scope>NUCLEOTIDE SEQUENCE [LARGE SCALE GENOMIC DNA]</scope>
    <source>
        <strain evidence="7 8">AMFP18/2</strain>
    </source>
</reference>
<keyword evidence="2 4" id="KW-0813">Transport</keyword>
<proteinExistence type="inferred from homology"/>
<evidence type="ECO:0000313" key="8">
    <source>
        <dbReference type="Proteomes" id="UP001648503"/>
    </source>
</evidence>
<keyword evidence="3 4" id="KW-0268">Exocytosis</keyword>
<keyword evidence="4" id="KW-0653">Protein transport</keyword>
<dbReference type="Pfam" id="PF15469">
    <property type="entry name" value="Sec5"/>
    <property type="match status" value="1"/>
</dbReference>
<evidence type="ECO:0000256" key="1">
    <source>
        <dbReference type="ARBA" id="ARBA00010578"/>
    </source>
</evidence>
<comment type="subunit">
    <text evidence="4">Component of the exocyst complex.</text>
</comment>
<comment type="function">
    <text evidence="4">Component of the exocyst complex involved in the docking of exocytic vesicles with fusion sites on the plasma membrane.</text>
</comment>
<evidence type="ECO:0000313" key="7">
    <source>
        <dbReference type="EMBL" id="KAH6587644.1"/>
    </source>
</evidence>
<protein>
    <recommendedName>
        <fullName evidence="4">Exocyst complex component SEC5</fullName>
    </recommendedName>
</protein>
<name>A0ABQ8EZ22_9FUNG</name>
<dbReference type="InterPro" id="IPR039481">
    <property type="entry name" value="EXOC2/Sec5_N_dom"/>
</dbReference>
<feature type="compositionally biased region" description="Acidic residues" evidence="5">
    <location>
        <begin position="49"/>
        <end position="62"/>
    </location>
</feature>
<comment type="caution">
    <text evidence="7">The sequence shown here is derived from an EMBL/GenBank/DDBJ whole genome shotgun (WGS) entry which is preliminary data.</text>
</comment>
<evidence type="ECO:0000256" key="3">
    <source>
        <dbReference type="ARBA" id="ARBA00022483"/>
    </source>
</evidence>
<dbReference type="PANTHER" id="PTHR13043:SF1">
    <property type="entry name" value="EXOCYST COMPLEX COMPONENT 2"/>
    <property type="match status" value="1"/>
</dbReference>
<feature type="domain" description="Exocyst complex component EXOC2/Sec5 N-terminal" evidence="6">
    <location>
        <begin position="164"/>
        <end position="1166"/>
    </location>
</feature>
<feature type="compositionally biased region" description="Polar residues" evidence="5">
    <location>
        <begin position="7"/>
        <end position="27"/>
    </location>
</feature>
<dbReference type="EMBL" id="JAFCIX010000555">
    <property type="protein sequence ID" value="KAH6587644.1"/>
    <property type="molecule type" value="Genomic_DNA"/>
</dbReference>
<comment type="similarity">
    <text evidence="1 4">Belongs to the SEC5 family.</text>
</comment>
<sequence length="1176" mass="132037">MAEPTTRKTTLTSSISSAQTKGMQSGKSAHFGSKLKQQVVQPTLIERSESDDDDAEDEDDDTGQINDGDSVNWAAKGRSMDRHKGQLAKLSGETCKWSADEQTAVLDFYSLETLFPRKWTDDPNIIMPITPISSSESKLSLLPISPAKSIQGKSVAANGRIDTSDPLGIKETVLRRGKRRESQILQPRASLIFISEKSFDSIIFLSEVHRLSLYKDLEQGAVFLKMAIEQRDEVIKGLVKKHFAKFVSAKGTIDTFYREMCQKNLISSSDSGIAPFANALQELESNADKLYGPVLGRRSNGDKIKATLSILEGWKFFFNLPSSLVEQIRKGKYDGAVRDYKKGKYLMHSSFSDNALGGKELRLESRSIKDTSGLLPKTHREVFEKVWSEVEQIIRNLREELFARLGDPSHSVDAQEKQISYLVDLDAEKSPVKCFLERQYLWLVEKFKGCYLSYVSKINGVRQTFPSGYKSEIDSAISSQSPDELKKESSTTDLKSNVPHIYLKNSNADYSPPVVAQRPPDILTLYELKKGFSQATSHSFELLFCNNDDAQSWKLTLRFIQEICSLLCSRLPDLCKICKIYIDGRLTKTKMNDSNRKAGQARRIELVGKIIKNITELVAAILEGTFGLRMSFMELSLLLGKKHRGQSLNQEAAIFSPFSVTDRSTRASPSAMSPDTPTMDVKDDWGSATNDFDDSFDESIVHLDLSFISLETNRLAFLLAHPLIATHYSAKIVSVLSQMFVELQHISFVREDTSFSAMSIILTQTQMRLVESICEGYQATSVNFYTYEDWSYEANSSLSTRSSASSLGDSTSMVRLFYRLSKFFIRTLGYIHSVSLSAVSIDATLSTPVSQSTQKDLRSNSALTLYRQTMADKIKSSCFESLYLFLDGLQCLTTRQCVENISGGSSEDRSCVIHQKWIAGNSGYRLPFANQITDKQWTGKKDRKLIQHNIETRSFVILGNLAFIKTVFIPKISMMLEQKLHIPVYVDTKSLLDTIDYLDSLLVKNYVRRQILVIKTLLESGILYSGLDWSMVSKTQDVRPYCHQALLHLVLVHAAISEVSKSHVPRIMSEMLLSVANCILIAYRSIDSFSTSGMLQATLETEFLHHTLKAYDTAETIAVMGIVYDTIERSTLKADQSHTLLNDALLRVKGYLQQSKTATEVQFACFRDGNAPERSD</sequence>
<gene>
    <name evidence="7" type="ORF">BASA50_011248</name>
</gene>
<evidence type="ECO:0000256" key="2">
    <source>
        <dbReference type="ARBA" id="ARBA00022448"/>
    </source>
</evidence>
<dbReference type="PANTHER" id="PTHR13043">
    <property type="entry name" value="EXOCYST COMPLEX COMPONENT SEC5"/>
    <property type="match status" value="1"/>
</dbReference>
<dbReference type="Proteomes" id="UP001648503">
    <property type="component" value="Unassembled WGS sequence"/>
</dbReference>
<keyword evidence="8" id="KW-1185">Reference proteome</keyword>
<organism evidence="7 8">
    <name type="scientific">Batrachochytrium salamandrivorans</name>
    <dbReference type="NCBI Taxonomy" id="1357716"/>
    <lineage>
        <taxon>Eukaryota</taxon>
        <taxon>Fungi</taxon>
        <taxon>Fungi incertae sedis</taxon>
        <taxon>Chytridiomycota</taxon>
        <taxon>Chytridiomycota incertae sedis</taxon>
        <taxon>Chytridiomycetes</taxon>
        <taxon>Rhizophydiales</taxon>
        <taxon>Rhizophydiales incertae sedis</taxon>
        <taxon>Batrachochytrium</taxon>
    </lineage>
</organism>
<evidence type="ECO:0000259" key="6">
    <source>
        <dbReference type="Pfam" id="PF15469"/>
    </source>
</evidence>
<evidence type="ECO:0000256" key="4">
    <source>
        <dbReference type="RuleBase" id="RU365069"/>
    </source>
</evidence>